<feature type="region of interest" description="Disordered" evidence="1">
    <location>
        <begin position="41"/>
        <end position="94"/>
    </location>
</feature>
<proteinExistence type="predicted"/>
<protein>
    <submittedName>
        <fullName evidence="2">Uncharacterized protein</fullName>
    </submittedName>
</protein>
<organism evidence="2 3">
    <name type="scientific">Phycomyces blakesleeanus (strain ATCC 8743b / DSM 1359 / FGSC 10004 / NBRC 33097 / NRRL 1555)</name>
    <dbReference type="NCBI Taxonomy" id="763407"/>
    <lineage>
        <taxon>Eukaryota</taxon>
        <taxon>Fungi</taxon>
        <taxon>Fungi incertae sedis</taxon>
        <taxon>Mucoromycota</taxon>
        <taxon>Mucoromycotina</taxon>
        <taxon>Mucoromycetes</taxon>
        <taxon>Mucorales</taxon>
        <taxon>Phycomycetaceae</taxon>
        <taxon>Phycomyces</taxon>
    </lineage>
</organism>
<feature type="region of interest" description="Disordered" evidence="1">
    <location>
        <begin position="275"/>
        <end position="301"/>
    </location>
</feature>
<accession>A0A162PV38</accession>
<dbReference type="RefSeq" id="XP_018292346.1">
    <property type="nucleotide sequence ID" value="XM_018435699.1"/>
</dbReference>
<evidence type="ECO:0000313" key="2">
    <source>
        <dbReference type="EMBL" id="OAD74306.1"/>
    </source>
</evidence>
<evidence type="ECO:0000313" key="3">
    <source>
        <dbReference type="Proteomes" id="UP000077315"/>
    </source>
</evidence>
<gene>
    <name evidence="2" type="ORF">PHYBLDRAFT_167722</name>
</gene>
<dbReference type="Proteomes" id="UP000077315">
    <property type="component" value="Unassembled WGS sequence"/>
</dbReference>
<name>A0A162PV38_PHYB8</name>
<dbReference type="GeneID" id="28996605"/>
<keyword evidence="3" id="KW-1185">Reference proteome</keyword>
<dbReference type="EMBL" id="KV440979">
    <property type="protein sequence ID" value="OAD74306.1"/>
    <property type="molecule type" value="Genomic_DNA"/>
</dbReference>
<dbReference type="VEuPathDB" id="FungiDB:PHYBLDRAFT_167722"/>
<dbReference type="InParanoid" id="A0A162PV38"/>
<evidence type="ECO:0000256" key="1">
    <source>
        <dbReference type="SAM" id="MobiDB-lite"/>
    </source>
</evidence>
<dbReference type="AlphaFoldDB" id="A0A162PV38"/>
<sequence length="392" mass="43630">MCKFSQKKNFNDTSAIVYPGLSLLIDGDSETACVSLAQEEHVTTPVTTPGSSEIGGDHGHGGRGSRGSRACHSGCDGRGGSVVDQDETGTQTQVPSRVNISWDHQSTVILLNEVMKPNYMSLVDMPNTQLRGEWWDQMVVTFKRLLSQNGLDVGASNDMITPRKLQDKWADLKNFHSVQRTLNRTGVGGHTGEERCPYYNYVFEILRDDPSENSGVNVESMVRDWRHGVTISMTSRAEASIAELQRNIEVAASASAVASVEPSLLSTSDMNIATATSNSNNSAGPSSRLPTRGTRRTRKEYEAERDDMLFERLLGMHRESEERTKEVLHSLAASMREESEALRRDQQQQHQQTLEMLERIAREPDNRLLSVIGPFFNTRNRNGENNNNDNNS</sequence>
<reference evidence="3" key="1">
    <citation type="submission" date="2015-06" db="EMBL/GenBank/DDBJ databases">
        <title>Expansion of signal transduction pathways in fungi by whole-genome duplication.</title>
        <authorList>
            <consortium name="DOE Joint Genome Institute"/>
            <person name="Corrochano L.M."/>
            <person name="Kuo A."/>
            <person name="Marcet-Houben M."/>
            <person name="Polaino S."/>
            <person name="Salamov A."/>
            <person name="Villalobos J.M."/>
            <person name="Alvarez M.I."/>
            <person name="Avalos J."/>
            <person name="Benito E.P."/>
            <person name="Benoit I."/>
            <person name="Burger G."/>
            <person name="Camino L.P."/>
            <person name="Canovas D."/>
            <person name="Cerda-Olmedo E."/>
            <person name="Cheng J.-F."/>
            <person name="Dominguez A."/>
            <person name="Elias M."/>
            <person name="Eslava A.P."/>
            <person name="Glaser F."/>
            <person name="Grimwood J."/>
            <person name="Gutierrez G."/>
            <person name="Heitman J."/>
            <person name="Henrissat B."/>
            <person name="Iturriaga E.A."/>
            <person name="Lang B.F."/>
            <person name="Lavin J.L."/>
            <person name="Lee S."/>
            <person name="Li W."/>
            <person name="Lindquist E."/>
            <person name="Lopez-Garcia S."/>
            <person name="Luque E.M."/>
            <person name="Marcos A.T."/>
            <person name="Martin J."/>
            <person name="McCluskey K."/>
            <person name="Medina H.R."/>
            <person name="Miralles-Duran A."/>
            <person name="Miyazaki A."/>
            <person name="Munoz-Torres E."/>
            <person name="Oguiza J.A."/>
            <person name="Ohm R."/>
            <person name="Olmedo M."/>
            <person name="Orejas M."/>
            <person name="Ortiz-Castellanos L."/>
            <person name="Pisabarro A.G."/>
            <person name="Rodriguez-Romero J."/>
            <person name="Ruiz-Herrera J."/>
            <person name="Ruiz-Vazquez R."/>
            <person name="Sanz C."/>
            <person name="Schackwitz W."/>
            <person name="Schmutz J."/>
            <person name="Shahriari M."/>
            <person name="Shelest E."/>
            <person name="Silva-Franco F."/>
            <person name="Soanes D."/>
            <person name="Syed K."/>
            <person name="Tagua V.G."/>
            <person name="Talbot N.J."/>
            <person name="Thon M."/>
            <person name="De vries R.P."/>
            <person name="Wiebenga A."/>
            <person name="Yadav J.S."/>
            <person name="Braun E.L."/>
            <person name="Baker S."/>
            <person name="Garre V."/>
            <person name="Horwitz B."/>
            <person name="Torres-Martinez S."/>
            <person name="Idnurm A."/>
            <person name="Herrera-Estrella A."/>
            <person name="Gabaldon T."/>
            <person name="Grigoriev I.V."/>
        </authorList>
    </citation>
    <scope>NUCLEOTIDE SEQUENCE [LARGE SCALE GENOMIC DNA]</scope>
    <source>
        <strain evidence="3">NRRL 1555(-)</strain>
    </source>
</reference>